<dbReference type="GO" id="GO:0009521">
    <property type="term" value="C:photosystem"/>
    <property type="evidence" value="ECO:0007669"/>
    <property type="project" value="InterPro"/>
</dbReference>
<evidence type="ECO:0000256" key="7">
    <source>
        <dbReference type="ARBA" id="ARBA00023078"/>
    </source>
</evidence>
<dbReference type="EMBL" id="JAHHGZ010000010">
    <property type="protein sequence ID" value="MBW4668096.1"/>
    <property type="molecule type" value="Genomic_DNA"/>
</dbReference>
<protein>
    <submittedName>
        <fullName evidence="10">Chlorophyll a/b binding light-harvesting protein</fullName>
    </submittedName>
</protein>
<dbReference type="GO" id="GO:0016168">
    <property type="term" value="F:chlorophyll binding"/>
    <property type="evidence" value="ECO:0007669"/>
    <property type="project" value="UniProtKB-KW"/>
</dbReference>
<dbReference type="AlphaFoldDB" id="A0A951UT64"/>
<keyword evidence="7" id="KW-0793">Thylakoid</keyword>
<feature type="transmembrane region" description="Helical" evidence="9">
    <location>
        <begin position="36"/>
        <end position="55"/>
    </location>
</feature>
<dbReference type="Pfam" id="PF00421">
    <property type="entry name" value="PSII"/>
    <property type="match status" value="2"/>
</dbReference>
<evidence type="ECO:0000256" key="1">
    <source>
        <dbReference type="ARBA" id="ARBA00004636"/>
    </source>
</evidence>
<feature type="transmembrane region" description="Helical" evidence="9">
    <location>
        <begin position="67"/>
        <end position="88"/>
    </location>
</feature>
<gene>
    <name evidence="10" type="ORF">KME60_11905</name>
</gene>
<feature type="transmembrane region" description="Helical" evidence="9">
    <location>
        <begin position="259"/>
        <end position="278"/>
    </location>
</feature>
<sequence>MAATFVPRGIVVPEVGWWSGNARLVNLSGKLLGAHVAHAGLIILWAGAMTLFEISHFDPNQPMYEQGLILLPHLATLGLGVGAGGAVIDTNPYFAIGVIHLISSAVLGAGGLFHSLIGPSVLPASSTFFGSFGYDWKDKRKMTNILGIHLVLLGIGAWLLVAKAMFWGGIFDPWMNVDGFSGIGDVRVITNPTLNPFRIFSYLFPVHGISGMAAVDNLEDVIGGHIWVGLMCIGGGIWHMISSPFPWTKNIFVWSGEAYLSYSLGALAYMGFLAAYFVTVNNTVYPEVFYGPVGVIETATGVVSARGWLFTFHVVFASLFLCGHIWHAIRARLAESGFDFKNDDMVQAPLVNF</sequence>
<keyword evidence="5 9" id="KW-1133">Transmembrane helix</keyword>
<dbReference type="InterPro" id="IPR036001">
    <property type="entry name" value="PS_II_antenna-like_sf"/>
</dbReference>
<keyword evidence="8 9" id="KW-0472">Membrane</keyword>
<comment type="subcellular location">
    <subcellularLocation>
        <location evidence="1">Cellular thylakoid membrane</location>
        <topology evidence="1">Multi-pass membrane protein</topology>
    </subcellularLocation>
</comment>
<evidence type="ECO:0000256" key="3">
    <source>
        <dbReference type="ARBA" id="ARBA00022531"/>
    </source>
</evidence>
<evidence type="ECO:0000256" key="8">
    <source>
        <dbReference type="ARBA" id="ARBA00023136"/>
    </source>
</evidence>
<accession>A0A951UT64</accession>
<keyword evidence="6" id="KW-0157">Chromophore</keyword>
<reference evidence="10" key="1">
    <citation type="submission" date="2021-05" db="EMBL/GenBank/DDBJ databases">
        <authorList>
            <person name="Pietrasiak N."/>
            <person name="Ward R."/>
            <person name="Stajich J.E."/>
            <person name="Kurbessoian T."/>
        </authorList>
    </citation>
    <scope>NUCLEOTIDE SEQUENCE</scope>
    <source>
        <strain evidence="10">GSE-NOS-MK-12-04C</strain>
    </source>
</reference>
<feature type="transmembrane region" description="Helical" evidence="9">
    <location>
        <begin position="94"/>
        <end position="117"/>
    </location>
</feature>
<evidence type="ECO:0000256" key="6">
    <source>
        <dbReference type="ARBA" id="ARBA00022991"/>
    </source>
</evidence>
<dbReference type="NCBIfam" id="TIGR03041">
    <property type="entry name" value="PS_antenn_a_b"/>
    <property type="match status" value="1"/>
</dbReference>
<evidence type="ECO:0000313" key="10">
    <source>
        <dbReference type="EMBL" id="MBW4668096.1"/>
    </source>
</evidence>
<feature type="transmembrane region" description="Helical" evidence="9">
    <location>
        <begin position="307"/>
        <end position="326"/>
    </location>
</feature>
<evidence type="ECO:0000256" key="5">
    <source>
        <dbReference type="ARBA" id="ARBA00022989"/>
    </source>
</evidence>
<dbReference type="GO" id="GO:0009767">
    <property type="term" value="P:photosynthetic electron transport chain"/>
    <property type="evidence" value="ECO:0007669"/>
    <property type="project" value="InterPro"/>
</dbReference>
<evidence type="ECO:0000256" key="2">
    <source>
        <dbReference type="ARBA" id="ARBA00022494"/>
    </source>
</evidence>
<proteinExistence type="predicted"/>
<feature type="transmembrane region" description="Helical" evidence="9">
    <location>
        <begin position="146"/>
        <end position="170"/>
    </location>
</feature>
<evidence type="ECO:0000313" key="11">
    <source>
        <dbReference type="Proteomes" id="UP000729701"/>
    </source>
</evidence>
<dbReference type="GO" id="GO:0031676">
    <property type="term" value="C:plasma membrane-derived thylakoid membrane"/>
    <property type="evidence" value="ECO:0007669"/>
    <property type="project" value="UniProtKB-SubCell"/>
</dbReference>
<keyword evidence="3" id="KW-0602">Photosynthesis</keyword>
<evidence type="ECO:0000256" key="9">
    <source>
        <dbReference type="SAM" id="Phobius"/>
    </source>
</evidence>
<comment type="caution">
    <text evidence="10">The sequence shown here is derived from an EMBL/GenBank/DDBJ whole genome shotgun (WGS) entry which is preliminary data.</text>
</comment>
<dbReference type="SUPFAM" id="SSF161077">
    <property type="entry name" value="Photosystem II antenna protein-like"/>
    <property type="match status" value="1"/>
</dbReference>
<keyword evidence="4 9" id="KW-0812">Transmembrane</keyword>
<feature type="transmembrane region" description="Helical" evidence="9">
    <location>
        <begin position="226"/>
        <end position="247"/>
    </location>
</feature>
<evidence type="ECO:0000256" key="4">
    <source>
        <dbReference type="ARBA" id="ARBA00022692"/>
    </source>
</evidence>
<keyword evidence="2" id="KW-0148">Chlorophyll</keyword>
<dbReference type="InterPro" id="IPR000932">
    <property type="entry name" value="PS_antenna-like"/>
</dbReference>
<dbReference type="Proteomes" id="UP000729701">
    <property type="component" value="Unassembled WGS sequence"/>
</dbReference>
<organism evidence="10 11">
    <name type="scientific">Cyanomargarita calcarea GSE-NOS-MK-12-04C</name>
    <dbReference type="NCBI Taxonomy" id="2839659"/>
    <lineage>
        <taxon>Bacteria</taxon>
        <taxon>Bacillati</taxon>
        <taxon>Cyanobacteriota</taxon>
        <taxon>Cyanophyceae</taxon>
        <taxon>Nostocales</taxon>
        <taxon>Cyanomargaritaceae</taxon>
        <taxon>Cyanomargarita</taxon>
    </lineage>
</organism>
<name>A0A951UT64_9CYAN</name>
<reference evidence="10" key="2">
    <citation type="journal article" date="2022" name="Microbiol. Resour. Announc.">
        <title>Metagenome Sequencing to Explore Phylogenomics of Terrestrial Cyanobacteria.</title>
        <authorList>
            <person name="Ward R.D."/>
            <person name="Stajich J.E."/>
            <person name="Johansen J.R."/>
            <person name="Huntemann M."/>
            <person name="Clum A."/>
            <person name="Foster B."/>
            <person name="Foster B."/>
            <person name="Roux S."/>
            <person name="Palaniappan K."/>
            <person name="Varghese N."/>
            <person name="Mukherjee S."/>
            <person name="Reddy T.B.K."/>
            <person name="Daum C."/>
            <person name="Copeland A."/>
            <person name="Chen I.A."/>
            <person name="Ivanova N.N."/>
            <person name="Kyrpides N.C."/>
            <person name="Shapiro N."/>
            <person name="Eloe-Fadrosh E.A."/>
            <person name="Pietrasiak N."/>
        </authorList>
    </citation>
    <scope>NUCLEOTIDE SEQUENCE</scope>
    <source>
        <strain evidence="10">GSE-NOS-MK-12-04C</strain>
    </source>
</reference>